<proteinExistence type="predicted"/>
<name>A0A6B0U1V6_IXORI</name>
<feature type="signal peptide" evidence="1">
    <location>
        <begin position="1"/>
        <end position="24"/>
    </location>
</feature>
<dbReference type="EMBL" id="GIFC01000253">
    <property type="protein sequence ID" value="MXU82336.1"/>
    <property type="molecule type" value="Transcribed_RNA"/>
</dbReference>
<evidence type="ECO:0000313" key="2">
    <source>
        <dbReference type="EMBL" id="MXU82336.1"/>
    </source>
</evidence>
<organism evidence="2">
    <name type="scientific">Ixodes ricinus</name>
    <name type="common">Common tick</name>
    <name type="synonym">Acarus ricinus</name>
    <dbReference type="NCBI Taxonomy" id="34613"/>
    <lineage>
        <taxon>Eukaryota</taxon>
        <taxon>Metazoa</taxon>
        <taxon>Ecdysozoa</taxon>
        <taxon>Arthropoda</taxon>
        <taxon>Chelicerata</taxon>
        <taxon>Arachnida</taxon>
        <taxon>Acari</taxon>
        <taxon>Parasitiformes</taxon>
        <taxon>Ixodida</taxon>
        <taxon>Ixodoidea</taxon>
        <taxon>Ixodidae</taxon>
        <taxon>Ixodinae</taxon>
        <taxon>Ixodes</taxon>
    </lineage>
</organism>
<reference evidence="2" key="1">
    <citation type="submission" date="2019-12" db="EMBL/GenBank/DDBJ databases">
        <title>An insight into the sialome of adult female Ixodes ricinus ticks feeding for 6 days.</title>
        <authorList>
            <person name="Perner J."/>
            <person name="Ribeiro J.M.C."/>
        </authorList>
    </citation>
    <scope>NUCLEOTIDE SEQUENCE</scope>
    <source>
        <strain evidence="2">Semi-engorged</strain>
        <tissue evidence="2">Salivary glands</tissue>
    </source>
</reference>
<protein>
    <submittedName>
        <fullName evidence="2">Putative secreted protein</fullName>
    </submittedName>
</protein>
<accession>A0A6B0U1V6</accession>
<keyword evidence="1" id="KW-0732">Signal</keyword>
<sequence length="68" mass="7889">MPRVFLSLLRLFYFPLTFFLPSAASSPRDAFGRRKTFLNTSFLTTGNCRPRICDKLNLCIFFPSFFSP</sequence>
<feature type="chain" id="PRO_5025501654" evidence="1">
    <location>
        <begin position="25"/>
        <end position="68"/>
    </location>
</feature>
<dbReference type="AlphaFoldDB" id="A0A6B0U1V6"/>
<evidence type="ECO:0000256" key="1">
    <source>
        <dbReference type="SAM" id="SignalP"/>
    </source>
</evidence>